<dbReference type="PANTHER" id="PTHR33991:SF1">
    <property type="entry name" value="DNA REPAIR PROTEIN RECO"/>
    <property type="match status" value="1"/>
</dbReference>
<keyword evidence="5 8" id="KW-0233">DNA recombination</keyword>
<dbReference type="InterPro" id="IPR022572">
    <property type="entry name" value="DNA_rep/recomb_RecO_N"/>
</dbReference>
<dbReference type="SUPFAM" id="SSF50249">
    <property type="entry name" value="Nucleic acid-binding proteins"/>
    <property type="match status" value="1"/>
</dbReference>
<gene>
    <name evidence="8 10" type="primary">recO</name>
    <name evidence="10" type="ORF">GPUN_2181</name>
</gene>
<dbReference type="InterPro" id="IPR012340">
    <property type="entry name" value="NA-bd_OB-fold"/>
</dbReference>
<evidence type="ECO:0000256" key="2">
    <source>
        <dbReference type="ARBA" id="ARBA00007452"/>
    </source>
</evidence>
<dbReference type="GO" id="GO:0006302">
    <property type="term" value="P:double-strand break repair"/>
    <property type="evidence" value="ECO:0007669"/>
    <property type="project" value="TreeGrafter"/>
</dbReference>
<organism evidence="10 11">
    <name type="scientific">Glaciecola punicea ACAM 611</name>
    <dbReference type="NCBI Taxonomy" id="1121923"/>
    <lineage>
        <taxon>Bacteria</taxon>
        <taxon>Pseudomonadati</taxon>
        <taxon>Pseudomonadota</taxon>
        <taxon>Gammaproteobacteria</taxon>
        <taxon>Alteromonadales</taxon>
        <taxon>Alteromonadaceae</taxon>
        <taxon>Glaciecola</taxon>
    </lineage>
</organism>
<keyword evidence="6 8" id="KW-0234">DNA repair</keyword>
<comment type="function">
    <text evidence="1 8">Involved in DNA repair and RecF pathway recombination.</text>
</comment>
<reference evidence="10 11" key="2">
    <citation type="journal article" date="2017" name="Antonie Van Leeuwenhoek">
        <title>Rhizobium rhizosphaerae sp. nov., a novel species isolated from rice rhizosphere.</title>
        <authorList>
            <person name="Zhao J.J."/>
            <person name="Zhang J."/>
            <person name="Zhang R.J."/>
            <person name="Zhang C.W."/>
            <person name="Yin H.Q."/>
            <person name="Zhang X.X."/>
        </authorList>
    </citation>
    <scope>NUCLEOTIDE SEQUENCE [LARGE SCALE GENOMIC DNA]</scope>
    <source>
        <strain evidence="10 11">ACAM 611</strain>
    </source>
</reference>
<evidence type="ECO:0000256" key="5">
    <source>
        <dbReference type="ARBA" id="ARBA00023172"/>
    </source>
</evidence>
<keyword evidence="11" id="KW-1185">Reference proteome</keyword>
<evidence type="ECO:0000256" key="4">
    <source>
        <dbReference type="ARBA" id="ARBA00022763"/>
    </source>
</evidence>
<dbReference type="InterPro" id="IPR042242">
    <property type="entry name" value="RecO_C"/>
</dbReference>
<evidence type="ECO:0000256" key="7">
    <source>
        <dbReference type="ARBA" id="ARBA00033409"/>
    </source>
</evidence>
<dbReference type="EMBL" id="BAET01000027">
    <property type="protein sequence ID" value="GAB56296.1"/>
    <property type="molecule type" value="Genomic_DNA"/>
</dbReference>
<dbReference type="InterPro" id="IPR037278">
    <property type="entry name" value="ARFGAP/RecO"/>
</dbReference>
<dbReference type="Proteomes" id="UP000053586">
    <property type="component" value="Unassembled WGS sequence"/>
</dbReference>
<dbReference type="STRING" id="56804.BAE46_12085"/>
<protein>
    <recommendedName>
        <fullName evidence="3 8">DNA repair protein RecO</fullName>
    </recommendedName>
    <alternativeName>
        <fullName evidence="7 8">Recombination protein O</fullName>
    </alternativeName>
</protein>
<dbReference type="NCBIfam" id="TIGR00613">
    <property type="entry name" value="reco"/>
    <property type="match status" value="1"/>
</dbReference>
<dbReference type="GO" id="GO:0006310">
    <property type="term" value="P:DNA recombination"/>
    <property type="evidence" value="ECO:0007669"/>
    <property type="project" value="UniProtKB-UniRule"/>
</dbReference>
<evidence type="ECO:0000313" key="10">
    <source>
        <dbReference type="EMBL" id="GAB56296.1"/>
    </source>
</evidence>
<reference evidence="10 11" key="1">
    <citation type="journal article" date="2012" name="J. Bacteriol.">
        <title>Genome sequence of proteorhodopsin-containing sea ice bacterium Glaciecola punicea ACAM 611T.</title>
        <authorList>
            <person name="Qin Q.-L."/>
            <person name="Xie B.-B."/>
            <person name="Shu Y.-L."/>
            <person name="Rong J.-C."/>
            <person name="Zhao D.-L."/>
            <person name="Zhang X.-Y."/>
            <person name="Chen X.-L."/>
            <person name="Zhou B.-C."/>
            <person name="Zhanga Y.-Z."/>
        </authorList>
    </citation>
    <scope>NUCLEOTIDE SEQUENCE [LARGE SCALE GENOMIC DNA]</scope>
    <source>
        <strain evidence="10 11">ACAM 611</strain>
    </source>
</reference>
<feature type="domain" description="DNA replication/recombination mediator RecO N-terminal" evidence="9">
    <location>
        <begin position="8"/>
        <end position="79"/>
    </location>
</feature>
<comment type="similarity">
    <text evidence="2 8">Belongs to the RecO family.</text>
</comment>
<evidence type="ECO:0000313" key="11">
    <source>
        <dbReference type="Proteomes" id="UP000053586"/>
    </source>
</evidence>
<evidence type="ECO:0000256" key="8">
    <source>
        <dbReference type="HAMAP-Rule" id="MF_00201"/>
    </source>
</evidence>
<dbReference type="OrthoDB" id="9804792at2"/>
<evidence type="ECO:0000256" key="1">
    <source>
        <dbReference type="ARBA" id="ARBA00003065"/>
    </source>
</evidence>
<comment type="caution">
    <text evidence="10">The sequence shown here is derived from an EMBL/GenBank/DDBJ whole genome shotgun (WGS) entry which is preliminary data.</text>
</comment>
<sequence length="239" mass="27034">MHNRQLLSGYVLHKRPYRETSLLVDFFSLEYGRVSAVAKGARGNSKSDRKSLLQPFQKLEFELIGRSQLKNLGRVEALQGAVKVRQSGLYCGFYINEILSRALQQEEPVEEVFTHYEKTLDLIANVDNNALGEFEPILREFEFTLLLALGYLPDFSVDAQSGADINENALYSFNPQIGFSPCGEDQKRAIKGEYIRAIANGNYGDKSQPHIKQIAKFICRTALVEVIGPKPIKSRELFR</sequence>
<dbReference type="Gene3D" id="1.20.1440.120">
    <property type="entry name" value="Recombination protein O, C-terminal domain"/>
    <property type="match status" value="1"/>
</dbReference>
<dbReference type="Pfam" id="PF02565">
    <property type="entry name" value="RecO_C"/>
    <property type="match status" value="1"/>
</dbReference>
<dbReference type="AlphaFoldDB" id="H5TDB9"/>
<dbReference type="GO" id="GO:0043590">
    <property type="term" value="C:bacterial nucleoid"/>
    <property type="evidence" value="ECO:0007669"/>
    <property type="project" value="TreeGrafter"/>
</dbReference>
<dbReference type="RefSeq" id="WP_006006305.1">
    <property type="nucleotide sequence ID" value="NZ_BAET01000027.1"/>
</dbReference>
<accession>H5TDB9</accession>
<evidence type="ECO:0000259" key="9">
    <source>
        <dbReference type="Pfam" id="PF11967"/>
    </source>
</evidence>
<dbReference type="PANTHER" id="PTHR33991">
    <property type="entry name" value="DNA REPAIR PROTEIN RECO"/>
    <property type="match status" value="1"/>
</dbReference>
<name>H5TDB9_9ALTE</name>
<dbReference type="Pfam" id="PF11967">
    <property type="entry name" value="RecO_N"/>
    <property type="match status" value="1"/>
</dbReference>
<evidence type="ECO:0000256" key="6">
    <source>
        <dbReference type="ARBA" id="ARBA00023204"/>
    </source>
</evidence>
<proteinExistence type="inferred from homology"/>
<dbReference type="Gene3D" id="2.40.50.140">
    <property type="entry name" value="Nucleic acid-binding proteins"/>
    <property type="match status" value="1"/>
</dbReference>
<dbReference type="HAMAP" id="MF_00201">
    <property type="entry name" value="RecO"/>
    <property type="match status" value="1"/>
</dbReference>
<dbReference type="InterPro" id="IPR003717">
    <property type="entry name" value="RecO"/>
</dbReference>
<dbReference type="SUPFAM" id="SSF57863">
    <property type="entry name" value="ArfGap/RecO-like zinc finger"/>
    <property type="match status" value="1"/>
</dbReference>
<dbReference type="eggNOG" id="COG1381">
    <property type="taxonomic scope" value="Bacteria"/>
</dbReference>
<evidence type="ECO:0000256" key="3">
    <source>
        <dbReference type="ARBA" id="ARBA00021310"/>
    </source>
</evidence>
<keyword evidence="4 8" id="KW-0227">DNA damage</keyword>